<dbReference type="InterPro" id="IPR005335">
    <property type="entry name" value="Terminase_ssu"/>
</dbReference>
<geneLocation type="plasmid" evidence="2 3">
    <name>paPv13</name>
</geneLocation>
<proteinExistence type="predicted"/>
<dbReference type="Proteomes" id="UP001177595">
    <property type="component" value="Plasmid paPv13"/>
</dbReference>
<reference evidence="2" key="1">
    <citation type="submission" date="2023-04" db="EMBL/GenBank/DDBJ databases">
        <title>Genome dynamics across the evolutionary transition to endosymbiosis.</title>
        <authorList>
            <person name="Siozios S."/>
            <person name="Nadal-Jimenez P."/>
            <person name="Azagi T."/>
            <person name="Sprong H."/>
            <person name="Frost C.L."/>
            <person name="Parratt S.R."/>
            <person name="Taylor G."/>
            <person name="Brettell L."/>
            <person name="Lew K.C."/>
            <person name="Croft L."/>
            <person name="King K.C."/>
            <person name="Brockhurst M.A."/>
            <person name="Hypsa V."/>
            <person name="Novakova E."/>
            <person name="Darby A.C."/>
            <person name="Hurst G.D.D."/>
        </authorList>
    </citation>
    <scope>NUCLEOTIDE SEQUENCE</scope>
    <source>
        <strain evidence="2">APv</strain>
        <plasmid evidence="2">paPv13</plasmid>
    </source>
</reference>
<evidence type="ECO:0000256" key="1">
    <source>
        <dbReference type="SAM" id="Coils"/>
    </source>
</evidence>
<dbReference type="EMBL" id="CP123517">
    <property type="protein sequence ID" value="WGM04086.1"/>
    <property type="molecule type" value="Genomic_DNA"/>
</dbReference>
<keyword evidence="1" id="KW-0175">Coiled coil</keyword>
<sequence>MKNTPKQEAFCQAFIETGNASEAYRRAYNTEKMKAVTINRAAKQMLENTKVAARIEKLRKSHADRHKTIVDNLLQELEEARQIAVEGKQASAAVNATMGKAKLLGNNIIYSAEIQKNKEYLRSILERKKSGEITALQAAQLIEIEGVEVPATLMLEIKQSKGFDQNDAIFPSKIIINGKMTPEEATEAYKKLMG</sequence>
<dbReference type="RefSeq" id="WP_280627363.1">
    <property type="nucleotide sequence ID" value="NZ_CP123517.1"/>
</dbReference>
<accession>A0AA95KCC1</accession>
<evidence type="ECO:0000313" key="2">
    <source>
        <dbReference type="EMBL" id="WGM04086.1"/>
    </source>
</evidence>
<dbReference type="AlphaFoldDB" id="A0AA95KCC1"/>
<evidence type="ECO:0000313" key="3">
    <source>
        <dbReference type="Proteomes" id="UP001177595"/>
    </source>
</evidence>
<name>A0AA95KCC1_9GAMM</name>
<keyword evidence="2" id="KW-0614">Plasmid</keyword>
<dbReference type="Pfam" id="PF03592">
    <property type="entry name" value="Terminase_2"/>
    <property type="match status" value="1"/>
</dbReference>
<dbReference type="Gene3D" id="1.10.10.1400">
    <property type="entry name" value="Terminase, small subunit, N-terminal DNA-binding domain, HTH motif"/>
    <property type="match status" value="1"/>
</dbReference>
<feature type="coiled-coil region" evidence="1">
    <location>
        <begin position="63"/>
        <end position="90"/>
    </location>
</feature>
<gene>
    <name evidence="2" type="ORF">QE210_21755</name>
</gene>
<protein>
    <submittedName>
        <fullName evidence="2">Terminase small subunit</fullName>
    </submittedName>
</protein>
<organism evidence="2 3">
    <name type="scientific">Arsenophonus nasoniae</name>
    <name type="common">son-killer infecting Nasonia vitripennis</name>
    <dbReference type="NCBI Taxonomy" id="638"/>
    <lineage>
        <taxon>Bacteria</taxon>
        <taxon>Pseudomonadati</taxon>
        <taxon>Pseudomonadota</taxon>
        <taxon>Gammaproteobacteria</taxon>
        <taxon>Enterobacterales</taxon>
        <taxon>Morganellaceae</taxon>
        <taxon>Arsenophonus</taxon>
    </lineage>
</organism>
<dbReference type="InterPro" id="IPR038713">
    <property type="entry name" value="Terminase_Gp1_N_sf"/>
</dbReference>
<dbReference type="GO" id="GO:0051276">
    <property type="term" value="P:chromosome organization"/>
    <property type="evidence" value="ECO:0007669"/>
    <property type="project" value="InterPro"/>
</dbReference>